<evidence type="ECO:0000256" key="1">
    <source>
        <dbReference type="SAM" id="MobiDB-lite"/>
    </source>
</evidence>
<keyword evidence="3" id="KW-1185">Reference proteome</keyword>
<protein>
    <submittedName>
        <fullName evidence="2">Uncharacterized protein</fullName>
    </submittedName>
</protein>
<sequence>MVKVESFIELGPRKTSSSLPNPKRRAMVGKTMRKMEIATVAIVRIVARGNHLMGIRSPTIDLRG</sequence>
<evidence type="ECO:0000313" key="2">
    <source>
        <dbReference type="EMBL" id="KAH1038752.1"/>
    </source>
</evidence>
<comment type="caution">
    <text evidence="2">The sequence shown here is derived from an EMBL/GenBank/DDBJ whole genome shotgun (WGS) entry which is preliminary data.</text>
</comment>
<name>A0A9D3UE33_9ROSI</name>
<organism evidence="2 3">
    <name type="scientific">Gossypium stocksii</name>
    <dbReference type="NCBI Taxonomy" id="47602"/>
    <lineage>
        <taxon>Eukaryota</taxon>
        <taxon>Viridiplantae</taxon>
        <taxon>Streptophyta</taxon>
        <taxon>Embryophyta</taxon>
        <taxon>Tracheophyta</taxon>
        <taxon>Spermatophyta</taxon>
        <taxon>Magnoliopsida</taxon>
        <taxon>eudicotyledons</taxon>
        <taxon>Gunneridae</taxon>
        <taxon>Pentapetalae</taxon>
        <taxon>rosids</taxon>
        <taxon>malvids</taxon>
        <taxon>Malvales</taxon>
        <taxon>Malvaceae</taxon>
        <taxon>Malvoideae</taxon>
        <taxon>Gossypium</taxon>
    </lineage>
</organism>
<dbReference type="EMBL" id="JAIQCV010000012">
    <property type="protein sequence ID" value="KAH1038752.1"/>
    <property type="molecule type" value="Genomic_DNA"/>
</dbReference>
<reference evidence="2 3" key="1">
    <citation type="journal article" date="2021" name="Plant Biotechnol. J.">
        <title>Multi-omics assisted identification of the key and species-specific regulatory components of drought-tolerant mechanisms in Gossypium stocksii.</title>
        <authorList>
            <person name="Yu D."/>
            <person name="Ke L."/>
            <person name="Zhang D."/>
            <person name="Wu Y."/>
            <person name="Sun Y."/>
            <person name="Mei J."/>
            <person name="Sun J."/>
            <person name="Sun Y."/>
        </authorList>
    </citation>
    <scope>NUCLEOTIDE SEQUENCE [LARGE SCALE GENOMIC DNA]</scope>
    <source>
        <strain evidence="3">cv. E1</strain>
        <tissue evidence="2">Leaf</tissue>
    </source>
</reference>
<dbReference type="AlphaFoldDB" id="A0A9D3UE33"/>
<proteinExistence type="predicted"/>
<feature type="region of interest" description="Disordered" evidence="1">
    <location>
        <begin position="1"/>
        <end position="23"/>
    </location>
</feature>
<gene>
    <name evidence="2" type="ORF">J1N35_040495</name>
</gene>
<accession>A0A9D3UE33</accession>
<evidence type="ECO:0000313" key="3">
    <source>
        <dbReference type="Proteomes" id="UP000828251"/>
    </source>
</evidence>
<dbReference type="Proteomes" id="UP000828251">
    <property type="component" value="Unassembled WGS sequence"/>
</dbReference>